<feature type="active site" description="Nucleophile" evidence="4">
    <location>
        <position position="66"/>
    </location>
</feature>
<comment type="subunit">
    <text evidence="4">Homodimer.</text>
</comment>
<proteinExistence type="inferred from homology"/>
<evidence type="ECO:0000256" key="1">
    <source>
        <dbReference type="ARBA" id="ARBA00009375"/>
    </source>
</evidence>
<gene>
    <name evidence="4" type="primary">truA</name>
    <name evidence="8" type="ORF">BOX17_14070</name>
</gene>
<feature type="domain" description="Pseudouridine synthase I TruA alpha/beta" evidence="7">
    <location>
        <begin position="21"/>
        <end position="117"/>
    </location>
</feature>
<dbReference type="Gene3D" id="3.30.70.660">
    <property type="entry name" value="Pseudouridine synthase I, catalytic domain, C-terminal subdomain"/>
    <property type="match status" value="1"/>
</dbReference>
<dbReference type="InterPro" id="IPR001406">
    <property type="entry name" value="PsdUridine_synth_TruA"/>
</dbReference>
<dbReference type="PANTHER" id="PTHR11142">
    <property type="entry name" value="PSEUDOURIDYLATE SYNTHASE"/>
    <property type="match status" value="1"/>
</dbReference>
<comment type="caution">
    <text evidence="4">Lacks conserved residue(s) required for the propagation of feature annotation.</text>
</comment>
<dbReference type="InterPro" id="IPR020097">
    <property type="entry name" value="PsdUridine_synth_TruA_a/b_dom"/>
</dbReference>
<dbReference type="InterPro" id="IPR020103">
    <property type="entry name" value="PsdUridine_synth_cat_dom_sf"/>
</dbReference>
<evidence type="ECO:0000259" key="7">
    <source>
        <dbReference type="Pfam" id="PF01416"/>
    </source>
</evidence>
<dbReference type="Pfam" id="PF01416">
    <property type="entry name" value="PseudoU_synth_1"/>
    <property type="match status" value="2"/>
</dbReference>
<evidence type="ECO:0000313" key="8">
    <source>
        <dbReference type="EMBL" id="APE31981.1"/>
    </source>
</evidence>
<keyword evidence="9" id="KW-1185">Reference proteome</keyword>
<dbReference type="InterPro" id="IPR020094">
    <property type="entry name" value="TruA/RsuA/RluB/E/F_N"/>
</dbReference>
<name>A0A1J0VIY8_9GAMM</name>
<organism evidence="8 9">
    <name type="scientific">Halomonas aestuarii</name>
    <dbReference type="NCBI Taxonomy" id="1897729"/>
    <lineage>
        <taxon>Bacteria</taxon>
        <taxon>Pseudomonadati</taxon>
        <taxon>Pseudomonadota</taxon>
        <taxon>Gammaproteobacteria</taxon>
        <taxon>Oceanospirillales</taxon>
        <taxon>Halomonadaceae</taxon>
        <taxon>Halomonas</taxon>
    </lineage>
</organism>
<dbReference type="CDD" id="cd02570">
    <property type="entry name" value="PseudoU_synth_EcTruA"/>
    <property type="match status" value="1"/>
</dbReference>
<dbReference type="KEGG" id="hsi:BOX17_14070"/>
<dbReference type="EC" id="5.4.99.12" evidence="4"/>
<evidence type="ECO:0000256" key="4">
    <source>
        <dbReference type="HAMAP-Rule" id="MF_00171"/>
    </source>
</evidence>
<protein>
    <recommendedName>
        <fullName evidence="4">tRNA pseudouridine synthase A</fullName>
        <ecNumber evidence="4">5.4.99.12</ecNumber>
    </recommendedName>
    <alternativeName>
        <fullName evidence="4">tRNA pseudouridine(38-40) synthase</fullName>
    </alternativeName>
    <alternativeName>
        <fullName evidence="4">tRNA pseudouridylate synthase I</fullName>
    </alternativeName>
    <alternativeName>
        <fullName evidence="4">tRNA-uridine isomerase I</fullName>
    </alternativeName>
</protein>
<evidence type="ECO:0000256" key="3">
    <source>
        <dbReference type="ARBA" id="ARBA00023235"/>
    </source>
</evidence>
<feature type="domain" description="Pseudouridine synthase I TruA alpha/beta" evidence="7">
    <location>
        <begin position="157"/>
        <end position="259"/>
    </location>
</feature>
<dbReference type="Gene3D" id="3.30.70.580">
    <property type="entry name" value="Pseudouridine synthase I, catalytic domain, N-terminal subdomain"/>
    <property type="match status" value="1"/>
</dbReference>
<evidence type="ECO:0000313" key="9">
    <source>
        <dbReference type="Proteomes" id="UP000181985"/>
    </source>
</evidence>
<dbReference type="SUPFAM" id="SSF55120">
    <property type="entry name" value="Pseudouridine synthase"/>
    <property type="match status" value="1"/>
</dbReference>
<feature type="binding site" evidence="4">
    <location>
        <position position="124"/>
    </location>
    <ligand>
        <name>substrate</name>
    </ligand>
</feature>
<evidence type="ECO:0000256" key="2">
    <source>
        <dbReference type="ARBA" id="ARBA00022694"/>
    </source>
</evidence>
<evidence type="ECO:0000256" key="6">
    <source>
        <dbReference type="SAM" id="MobiDB-lite"/>
    </source>
</evidence>
<dbReference type="HAMAP" id="MF_00171">
    <property type="entry name" value="TruA"/>
    <property type="match status" value="1"/>
</dbReference>
<dbReference type="OrthoDB" id="9811823at2"/>
<feature type="region of interest" description="Disordered" evidence="6">
    <location>
        <begin position="300"/>
        <end position="326"/>
    </location>
</feature>
<evidence type="ECO:0000256" key="5">
    <source>
        <dbReference type="RuleBase" id="RU003792"/>
    </source>
</evidence>
<reference evidence="9" key="1">
    <citation type="submission" date="2016-11" db="EMBL/GenBank/DDBJ databases">
        <title>Halolamina sediminis sp. nov., an extremely halophilic archaeon isolated from solar salt.</title>
        <authorList>
            <person name="Koh H.-W."/>
            <person name="Rani S."/>
            <person name="Park S.-J."/>
        </authorList>
    </citation>
    <scope>NUCLEOTIDE SEQUENCE [LARGE SCALE GENOMIC DNA]</scope>
    <source>
        <strain evidence="9">Hb3</strain>
    </source>
</reference>
<accession>A0A1J0VIY8</accession>
<dbReference type="GO" id="GO:0031119">
    <property type="term" value="P:tRNA pseudouridine synthesis"/>
    <property type="evidence" value="ECO:0007669"/>
    <property type="project" value="UniProtKB-UniRule"/>
</dbReference>
<dbReference type="Proteomes" id="UP000181985">
    <property type="component" value="Chromosome"/>
</dbReference>
<dbReference type="EMBL" id="CP018139">
    <property type="protein sequence ID" value="APE31981.1"/>
    <property type="molecule type" value="Genomic_DNA"/>
</dbReference>
<dbReference type="InterPro" id="IPR020095">
    <property type="entry name" value="PsdUridine_synth_TruA_C"/>
</dbReference>
<keyword evidence="3 4" id="KW-0413">Isomerase</keyword>
<dbReference type="RefSeq" id="WP_071945641.1">
    <property type="nucleotide sequence ID" value="NZ_CP018139.1"/>
</dbReference>
<comment type="function">
    <text evidence="4">Formation of pseudouridine at positions 38, 39 and 40 in the anticodon stem and loop of transfer RNAs.</text>
</comment>
<dbReference type="FunFam" id="3.30.70.580:FF:000001">
    <property type="entry name" value="tRNA pseudouridine synthase A"/>
    <property type="match status" value="1"/>
</dbReference>
<dbReference type="NCBIfam" id="TIGR00071">
    <property type="entry name" value="hisT_truA"/>
    <property type="match status" value="1"/>
</dbReference>
<sequence>MTLFRSLDEHHPLTGRLAMGVEYDGSGYCGWQRLKHAPSVQAALEAALSKVSAGQPITVHASGRTDSGVHATRQIIHFDPPVTRSEKAWVFGVNANLPRDVAVRWVKPVPDAFHSRFKALARRYRYVILNQPSRPVLERANATWCRDPLDADAMHRAAQALVGEHDFSSFRAAGCQSKTPWRHLHFIEVHRHGPLVVIDVQGNAFLHHMIRNIVGALVTVGRGEQGDGYLTELMALKDRSLADVTAPACGLHFVDSLYDEGWGLPREPLGPNLLAFLGEWTGERALPDCPMVEFRRGRPVAERAGGQASPTSQDTTGRTPEACDHE</sequence>
<dbReference type="PANTHER" id="PTHR11142:SF0">
    <property type="entry name" value="TRNA PSEUDOURIDINE SYNTHASE-LIKE 1"/>
    <property type="match status" value="1"/>
</dbReference>
<dbReference type="GO" id="GO:0003723">
    <property type="term" value="F:RNA binding"/>
    <property type="evidence" value="ECO:0007669"/>
    <property type="project" value="InterPro"/>
</dbReference>
<comment type="similarity">
    <text evidence="1 4 5">Belongs to the tRNA pseudouridine synthase TruA family.</text>
</comment>
<feature type="compositionally biased region" description="Polar residues" evidence="6">
    <location>
        <begin position="308"/>
        <end position="318"/>
    </location>
</feature>
<dbReference type="GO" id="GO:0160147">
    <property type="term" value="F:tRNA pseudouridine(38-40) synthase activity"/>
    <property type="evidence" value="ECO:0007669"/>
    <property type="project" value="UniProtKB-EC"/>
</dbReference>
<keyword evidence="2 4" id="KW-0819">tRNA processing</keyword>
<dbReference type="AlphaFoldDB" id="A0A1J0VIY8"/>
<comment type="catalytic activity">
    <reaction evidence="4 5">
        <text>uridine(38/39/40) in tRNA = pseudouridine(38/39/40) in tRNA</text>
        <dbReference type="Rhea" id="RHEA:22376"/>
        <dbReference type="Rhea" id="RHEA-COMP:10085"/>
        <dbReference type="Rhea" id="RHEA-COMP:10087"/>
        <dbReference type="ChEBI" id="CHEBI:65314"/>
        <dbReference type="ChEBI" id="CHEBI:65315"/>
        <dbReference type="EC" id="5.4.99.12"/>
    </reaction>
</comment>